<keyword evidence="3 5" id="KW-1133">Transmembrane helix</keyword>
<keyword evidence="4 5" id="KW-0472">Membrane</keyword>
<dbReference type="InterPro" id="IPR036259">
    <property type="entry name" value="MFS_trans_sf"/>
</dbReference>
<feature type="transmembrane region" description="Helical" evidence="5">
    <location>
        <begin position="225"/>
        <end position="249"/>
    </location>
</feature>
<dbReference type="PANTHER" id="PTHR23503:SF32">
    <property type="entry name" value="SOLUTE CARRIER FAMILY 2, FACILITATED GLUCOSE TRANSPORTER MEMBER 5"/>
    <property type="match status" value="1"/>
</dbReference>
<dbReference type="EMBL" id="JAIPUX010005289">
    <property type="protein sequence ID" value="KAH0617413.1"/>
    <property type="molecule type" value="Genomic_DNA"/>
</dbReference>
<dbReference type="SUPFAM" id="SSF103473">
    <property type="entry name" value="MFS general substrate transporter"/>
    <property type="match status" value="1"/>
</dbReference>
<evidence type="ECO:0000256" key="2">
    <source>
        <dbReference type="ARBA" id="ARBA00022692"/>
    </source>
</evidence>
<dbReference type="Pfam" id="PF00083">
    <property type="entry name" value="Sugar_tr"/>
    <property type="match status" value="1"/>
</dbReference>
<evidence type="ECO:0000256" key="1">
    <source>
        <dbReference type="ARBA" id="ARBA00004141"/>
    </source>
</evidence>
<dbReference type="InterPro" id="IPR005828">
    <property type="entry name" value="MFS_sugar_transport-like"/>
</dbReference>
<dbReference type="PANTHER" id="PTHR23503">
    <property type="entry name" value="SOLUTE CARRIER FAMILY 2"/>
    <property type="match status" value="1"/>
</dbReference>
<feature type="transmembrane region" description="Helical" evidence="5">
    <location>
        <begin position="158"/>
        <end position="175"/>
    </location>
</feature>
<dbReference type="InterPro" id="IPR045263">
    <property type="entry name" value="GLUT"/>
</dbReference>
<reference evidence="7 8" key="1">
    <citation type="journal article" date="2022" name="Gigascience">
        <title>A chromosome-level genome assembly and annotation of the desert horned lizard, Phrynosoma platyrhinos, provides insight into chromosomal rearrangements among reptiles.</title>
        <authorList>
            <person name="Koochekian N."/>
            <person name="Ascanio A."/>
            <person name="Farleigh K."/>
            <person name="Card D.C."/>
            <person name="Schield D.R."/>
            <person name="Castoe T.A."/>
            <person name="Jezkova T."/>
        </authorList>
    </citation>
    <scope>NUCLEOTIDE SEQUENCE [LARGE SCALE GENOMIC DNA]</scope>
    <source>
        <strain evidence="7">NK-2021</strain>
    </source>
</reference>
<evidence type="ECO:0000256" key="4">
    <source>
        <dbReference type="ARBA" id="ARBA00023136"/>
    </source>
</evidence>
<dbReference type="PROSITE" id="PS50850">
    <property type="entry name" value="MFS"/>
    <property type="match status" value="1"/>
</dbReference>
<dbReference type="InterPro" id="IPR020846">
    <property type="entry name" value="MFS_dom"/>
</dbReference>
<feature type="transmembrane region" description="Helical" evidence="5">
    <location>
        <begin position="44"/>
        <end position="66"/>
    </location>
</feature>
<dbReference type="Gene3D" id="1.20.1250.20">
    <property type="entry name" value="MFS general substrate transporter like domains"/>
    <property type="match status" value="2"/>
</dbReference>
<feature type="domain" description="Major facilitator superfamily (MFS) profile" evidence="6">
    <location>
        <begin position="1"/>
        <end position="280"/>
    </location>
</feature>
<evidence type="ECO:0000313" key="7">
    <source>
        <dbReference type="EMBL" id="KAH0617413.1"/>
    </source>
</evidence>
<evidence type="ECO:0000313" key="8">
    <source>
        <dbReference type="Proteomes" id="UP000826234"/>
    </source>
</evidence>
<evidence type="ECO:0000256" key="3">
    <source>
        <dbReference type="ARBA" id="ARBA00022989"/>
    </source>
</evidence>
<dbReference type="PROSITE" id="PS00216">
    <property type="entry name" value="SUGAR_TRANSPORT_1"/>
    <property type="match status" value="1"/>
</dbReference>
<protein>
    <recommendedName>
        <fullName evidence="6">Major facilitator superfamily (MFS) profile domain-containing protein</fullName>
    </recommendedName>
</protein>
<organism evidence="7 8">
    <name type="scientific">Phrynosoma platyrhinos</name>
    <name type="common">Desert horned lizard</name>
    <dbReference type="NCBI Taxonomy" id="52577"/>
    <lineage>
        <taxon>Eukaryota</taxon>
        <taxon>Metazoa</taxon>
        <taxon>Chordata</taxon>
        <taxon>Craniata</taxon>
        <taxon>Vertebrata</taxon>
        <taxon>Euteleostomi</taxon>
        <taxon>Lepidosauria</taxon>
        <taxon>Squamata</taxon>
        <taxon>Bifurcata</taxon>
        <taxon>Unidentata</taxon>
        <taxon>Episquamata</taxon>
        <taxon>Toxicofera</taxon>
        <taxon>Iguania</taxon>
        <taxon>Phrynosomatidae</taxon>
        <taxon>Phrynosomatinae</taxon>
        <taxon>Phrynosoma</taxon>
    </lineage>
</organism>
<dbReference type="InterPro" id="IPR005829">
    <property type="entry name" value="Sugar_transporter_CS"/>
</dbReference>
<keyword evidence="8" id="KW-1185">Reference proteome</keyword>
<keyword evidence="2 5" id="KW-0812">Transmembrane</keyword>
<accession>A0ABQ7SJB9</accession>
<comment type="caution">
    <text evidence="7">The sequence shown here is derived from an EMBL/GenBank/DDBJ whole genome shotgun (WGS) entry which is preliminary data.</text>
</comment>
<dbReference type="Proteomes" id="UP000826234">
    <property type="component" value="Unassembled WGS sequence"/>
</dbReference>
<name>A0ABQ7SJB9_PHRPL</name>
<feature type="transmembrane region" description="Helical" evidence="5">
    <location>
        <begin position="256"/>
        <end position="276"/>
    </location>
</feature>
<evidence type="ECO:0000259" key="6">
    <source>
        <dbReference type="PROSITE" id="PS50850"/>
    </source>
</evidence>
<gene>
    <name evidence="7" type="ORF">JD844_015584</name>
</gene>
<sequence>MYLCEISPRNLRGGIVMMPHLFLTFGVLLAQTLALSEILGTPTGWPILMALSGIMPLSQSVLLPFFPESPRYLLIQKRNEEKAKEVLKRLRGRDDVNDEIEELRQEDIAERAEKQMNAIKLLGTPSLRSHVLTIVVLMCGQQLSGTNAIYLVDSLGRRVLFLIGILACSILLILITMALEIQQTIPMMSYVSAILIDLFLLGHSFGPGPVPPVIVTELFLQSSRASAYMIAGFVQWLITFITGVTFLHVQKQLGDFSFLLFFPVSIATFAYIFKILPETKNRTFVDIKRIMAIQTARKIQVTSLASK</sequence>
<comment type="subcellular location">
    <subcellularLocation>
        <location evidence="1">Membrane</location>
        <topology evidence="1">Multi-pass membrane protein</topology>
    </subcellularLocation>
</comment>
<proteinExistence type="predicted"/>
<evidence type="ECO:0000256" key="5">
    <source>
        <dbReference type="SAM" id="Phobius"/>
    </source>
</evidence>